<reference evidence="3" key="1">
    <citation type="submission" date="2012-02" db="EMBL/GenBank/DDBJ databases">
        <title>The complete genome of Echinicola vietnamensis DSM 17526.</title>
        <authorList>
            <person name="Lucas S."/>
            <person name="Copeland A."/>
            <person name="Lapidus A."/>
            <person name="Glavina del Rio T."/>
            <person name="Dalin E."/>
            <person name="Tice H."/>
            <person name="Bruce D."/>
            <person name="Goodwin L."/>
            <person name="Pitluck S."/>
            <person name="Peters L."/>
            <person name="Ovchinnikova G."/>
            <person name="Teshima H."/>
            <person name="Kyrpides N."/>
            <person name="Mavromatis K."/>
            <person name="Ivanova N."/>
            <person name="Brettin T."/>
            <person name="Detter J.C."/>
            <person name="Han C."/>
            <person name="Larimer F."/>
            <person name="Land M."/>
            <person name="Hauser L."/>
            <person name="Markowitz V."/>
            <person name="Cheng J.-F."/>
            <person name="Hugenholtz P."/>
            <person name="Woyke T."/>
            <person name="Wu D."/>
            <person name="Brambilla E."/>
            <person name="Klenk H.-P."/>
            <person name="Eisen J.A."/>
        </authorList>
    </citation>
    <scope>NUCLEOTIDE SEQUENCE [LARGE SCALE GENOMIC DNA]</scope>
    <source>
        <strain evidence="3">DSM 17526 / LMG 23754 / KMM 6221</strain>
    </source>
</reference>
<dbReference type="CDD" id="cd20292">
    <property type="entry name" value="cupin_QdtA-like"/>
    <property type="match status" value="1"/>
</dbReference>
<dbReference type="AlphaFoldDB" id="L0FYT6"/>
<organism evidence="2 3">
    <name type="scientific">Echinicola vietnamensis (strain DSM 17526 / LMG 23754 / KMM 6221)</name>
    <dbReference type="NCBI Taxonomy" id="926556"/>
    <lineage>
        <taxon>Bacteria</taxon>
        <taxon>Pseudomonadati</taxon>
        <taxon>Bacteroidota</taxon>
        <taxon>Cytophagia</taxon>
        <taxon>Cytophagales</taxon>
        <taxon>Cyclobacteriaceae</taxon>
        <taxon>Echinicola</taxon>
    </lineage>
</organism>
<protein>
    <submittedName>
        <fullName evidence="2">WxcM-like protein</fullName>
    </submittedName>
</protein>
<dbReference type="Pfam" id="PF05523">
    <property type="entry name" value="FdtA"/>
    <property type="match status" value="1"/>
</dbReference>
<dbReference type="STRING" id="926556.Echvi_2820"/>
<dbReference type="HOGENOM" id="CLU_127501_0_0_10"/>
<dbReference type="InterPro" id="IPR011051">
    <property type="entry name" value="RmlC_Cupin_sf"/>
</dbReference>
<evidence type="ECO:0000259" key="1">
    <source>
        <dbReference type="Pfam" id="PF05523"/>
    </source>
</evidence>
<dbReference type="InterPro" id="IPR014710">
    <property type="entry name" value="RmlC-like_jellyroll"/>
</dbReference>
<dbReference type="Gene3D" id="2.60.120.10">
    <property type="entry name" value="Jelly Rolls"/>
    <property type="match status" value="1"/>
</dbReference>
<proteinExistence type="predicted"/>
<evidence type="ECO:0000313" key="2">
    <source>
        <dbReference type="EMBL" id="AGA79059.1"/>
    </source>
</evidence>
<evidence type="ECO:0000313" key="3">
    <source>
        <dbReference type="Proteomes" id="UP000010796"/>
    </source>
</evidence>
<dbReference type="OrthoDB" id="9795513at2"/>
<dbReference type="EMBL" id="CP003346">
    <property type="protein sequence ID" value="AGA79059.1"/>
    <property type="molecule type" value="Genomic_DNA"/>
</dbReference>
<accession>L0FYT6</accession>
<dbReference type="SUPFAM" id="SSF51182">
    <property type="entry name" value="RmlC-like cupins"/>
    <property type="match status" value="1"/>
</dbReference>
<gene>
    <name evidence="2" type="ordered locus">Echvi_2820</name>
</gene>
<sequence>MTKPYVFHLGETKNASGKLNYWEQSQLPFEVRRAFWITEVPAGGIRGVHAHKSDNQLTVCLQGSVSVALEDLEGNRYEFMLQSTKEALYLPRLVWSSFTFTADSVLLVLSESDFDESDYIRNKEEFDKLKDGHSEKL</sequence>
<dbReference type="InterPro" id="IPR008894">
    <property type="entry name" value="QdtA_cupin_dom"/>
</dbReference>
<dbReference type="KEGG" id="evi:Echvi_2820"/>
<feature type="domain" description="Sugar 3,4-ketoisomerase QdtA cupin" evidence="1">
    <location>
        <begin position="6"/>
        <end position="129"/>
    </location>
</feature>
<name>L0FYT6_ECHVK</name>
<keyword evidence="3" id="KW-1185">Reference proteome</keyword>
<dbReference type="RefSeq" id="WP_015266611.1">
    <property type="nucleotide sequence ID" value="NC_019904.1"/>
</dbReference>
<dbReference type="Proteomes" id="UP000010796">
    <property type="component" value="Chromosome"/>
</dbReference>
<dbReference type="eggNOG" id="COG1898">
    <property type="taxonomic scope" value="Bacteria"/>
</dbReference>